<comment type="caution">
    <text evidence="2">The sequence shown here is derived from an EMBL/GenBank/DDBJ whole genome shotgun (WGS) entry which is preliminary data.</text>
</comment>
<reference evidence="2 3" key="2">
    <citation type="submission" date="2019-09" db="EMBL/GenBank/DDBJ databases">
        <authorList>
            <person name="Mazur A."/>
        </authorList>
    </citation>
    <scope>NUCLEOTIDE SEQUENCE [LARGE SCALE GENOMIC DNA]</scope>
    <source>
        <strain evidence="2 3">3729k</strain>
    </source>
</reference>
<accession>A0A5B2ZAK2</accession>
<dbReference type="PANTHER" id="PTHR36302:SF1">
    <property type="entry name" value="COPPER CHAPERONE PCU(A)C"/>
    <property type="match status" value="1"/>
</dbReference>
<dbReference type="Gene3D" id="2.60.40.1890">
    <property type="entry name" value="PCu(A)C copper chaperone"/>
    <property type="match status" value="1"/>
</dbReference>
<protein>
    <submittedName>
        <fullName evidence="2">Copper chaperone PCu(A)C</fullName>
    </submittedName>
</protein>
<evidence type="ECO:0000256" key="1">
    <source>
        <dbReference type="SAM" id="SignalP"/>
    </source>
</evidence>
<proteinExistence type="predicted"/>
<feature type="chain" id="PRO_5022668636" evidence="1">
    <location>
        <begin position="22"/>
        <end position="148"/>
    </location>
</feature>
<reference evidence="2 3" key="1">
    <citation type="submission" date="2019-09" db="EMBL/GenBank/DDBJ databases">
        <title>Arenimonas chukotkensis sp. nov., a bacterium isolated from Chukotka hot spring, Arctic region, Russia.</title>
        <authorList>
            <person name="Zayulina K.S."/>
            <person name="Prokofeva M.I."/>
            <person name="Elcheninov A.G."/>
            <person name="Novikov A."/>
            <person name="Kochetkova T.V."/>
            <person name="Kublanov I.V."/>
        </authorList>
    </citation>
    <scope>NUCLEOTIDE SEQUENCE [LARGE SCALE GENOMIC DNA]</scope>
    <source>
        <strain evidence="2 3">3729k</strain>
    </source>
</reference>
<organism evidence="2 3">
    <name type="scientific">Arenimonas fontis</name>
    <dbReference type="NCBI Taxonomy" id="2608255"/>
    <lineage>
        <taxon>Bacteria</taxon>
        <taxon>Pseudomonadati</taxon>
        <taxon>Pseudomonadota</taxon>
        <taxon>Gammaproteobacteria</taxon>
        <taxon>Lysobacterales</taxon>
        <taxon>Lysobacteraceae</taxon>
        <taxon>Arenimonas</taxon>
    </lineage>
</organism>
<dbReference type="SUPFAM" id="SSF110087">
    <property type="entry name" value="DR1885-like metal-binding protein"/>
    <property type="match status" value="1"/>
</dbReference>
<name>A0A5B2ZAK2_9GAMM</name>
<dbReference type="InterPro" id="IPR036182">
    <property type="entry name" value="PCuAC_sf"/>
</dbReference>
<dbReference type="RefSeq" id="WP_149859809.1">
    <property type="nucleotide sequence ID" value="NZ_VUOD01000002.1"/>
</dbReference>
<keyword evidence="1" id="KW-0732">Signal</keyword>
<evidence type="ECO:0000313" key="3">
    <source>
        <dbReference type="Proteomes" id="UP000322165"/>
    </source>
</evidence>
<feature type="signal peptide" evidence="1">
    <location>
        <begin position="1"/>
        <end position="21"/>
    </location>
</feature>
<dbReference type="PANTHER" id="PTHR36302">
    <property type="entry name" value="BLR7088 PROTEIN"/>
    <property type="match status" value="1"/>
</dbReference>
<dbReference type="AlphaFoldDB" id="A0A5B2ZAK2"/>
<evidence type="ECO:0000313" key="2">
    <source>
        <dbReference type="EMBL" id="KAA2285708.1"/>
    </source>
</evidence>
<dbReference type="InterPro" id="IPR058248">
    <property type="entry name" value="Lxx211020-like"/>
</dbReference>
<dbReference type="Proteomes" id="UP000322165">
    <property type="component" value="Unassembled WGS sequence"/>
</dbReference>
<keyword evidence="3" id="KW-1185">Reference proteome</keyword>
<dbReference type="InterPro" id="IPR007410">
    <property type="entry name" value="LpqE-like"/>
</dbReference>
<sequence>MNARDLCLGFALIALSSVAVAEPGCRPLVERPWVRAAPPGAAALAGYLVLRNPCDAVVEVVDVESLDFGAPMIHRTEEIDGISRMREAGRLVLAPGESLAFEPGGLHLMLMKPLRPLSEGDVVRIRLVLADGRRLYAEYPVRREAPVP</sequence>
<dbReference type="Pfam" id="PF04314">
    <property type="entry name" value="PCuAC"/>
    <property type="match status" value="1"/>
</dbReference>
<dbReference type="EMBL" id="VUOD01000002">
    <property type="protein sequence ID" value="KAA2285708.1"/>
    <property type="molecule type" value="Genomic_DNA"/>
</dbReference>
<gene>
    <name evidence="2" type="ORF">F0415_03530</name>
</gene>